<evidence type="ECO:0000313" key="2">
    <source>
        <dbReference type="EMBL" id="KAA6376888.1"/>
    </source>
</evidence>
<accession>A0A5J4V2E9</accession>
<name>A0A5J4V2E9_9EUKA</name>
<feature type="region of interest" description="Disordered" evidence="1">
    <location>
        <begin position="185"/>
        <end position="215"/>
    </location>
</feature>
<dbReference type="EMBL" id="SNRW01010210">
    <property type="protein sequence ID" value="KAA6376888.1"/>
    <property type="molecule type" value="Genomic_DNA"/>
</dbReference>
<evidence type="ECO:0000256" key="1">
    <source>
        <dbReference type="SAM" id="MobiDB-lite"/>
    </source>
</evidence>
<dbReference type="AlphaFoldDB" id="A0A5J4V2E9"/>
<protein>
    <submittedName>
        <fullName evidence="2">Uncharacterized protein</fullName>
    </submittedName>
</protein>
<gene>
    <name evidence="2" type="ORF">EZS28_027584</name>
</gene>
<reference evidence="2 3" key="1">
    <citation type="submission" date="2019-03" db="EMBL/GenBank/DDBJ databases">
        <title>Single cell metagenomics reveals metabolic interactions within the superorganism composed of flagellate Streblomastix strix and complex community of Bacteroidetes bacteria on its surface.</title>
        <authorList>
            <person name="Treitli S.C."/>
            <person name="Kolisko M."/>
            <person name="Husnik F."/>
            <person name="Keeling P."/>
            <person name="Hampl V."/>
        </authorList>
    </citation>
    <scope>NUCLEOTIDE SEQUENCE [LARGE SCALE GENOMIC DNA]</scope>
    <source>
        <strain evidence="2">ST1C</strain>
    </source>
</reference>
<evidence type="ECO:0000313" key="3">
    <source>
        <dbReference type="Proteomes" id="UP000324800"/>
    </source>
</evidence>
<feature type="compositionally biased region" description="Basic residues" evidence="1">
    <location>
        <begin position="1"/>
        <end position="15"/>
    </location>
</feature>
<feature type="non-terminal residue" evidence="2">
    <location>
        <position position="215"/>
    </location>
</feature>
<proteinExistence type="predicted"/>
<organism evidence="2 3">
    <name type="scientific">Streblomastix strix</name>
    <dbReference type="NCBI Taxonomy" id="222440"/>
    <lineage>
        <taxon>Eukaryota</taxon>
        <taxon>Metamonada</taxon>
        <taxon>Preaxostyla</taxon>
        <taxon>Oxymonadida</taxon>
        <taxon>Streblomastigidae</taxon>
        <taxon>Streblomastix</taxon>
    </lineage>
</organism>
<feature type="region of interest" description="Disordered" evidence="1">
    <location>
        <begin position="1"/>
        <end position="26"/>
    </location>
</feature>
<sequence length="215" mass="25431">MSKKGQKRLRTAKHPVLKDEKSPDYQEEIVDEELQNIVNDEATMEIDENIFLNTFQNDVKEEISNNQKQEYSFIPITDAEMDKDQIDRKEFEDWILRNNLNTKISGKGQNELIIEYQLAHKQAEQGNKIENGETLEDRRVKSRQQYLNFRLDKKLFERIAEINLREDLTDQQKEQAIEDVRKAEQLRSGVEDQDQYSIPSLKNELEDETNIKGKQ</sequence>
<comment type="caution">
    <text evidence="2">The sequence shown here is derived from an EMBL/GenBank/DDBJ whole genome shotgun (WGS) entry which is preliminary data.</text>
</comment>
<dbReference type="Proteomes" id="UP000324800">
    <property type="component" value="Unassembled WGS sequence"/>
</dbReference>